<protein>
    <submittedName>
        <fullName evidence="1">Uncharacterized protein</fullName>
    </submittedName>
</protein>
<gene>
    <name evidence="1" type="ORF">D9611_011214</name>
</gene>
<dbReference type="Proteomes" id="UP000541558">
    <property type="component" value="Unassembled WGS sequence"/>
</dbReference>
<evidence type="ECO:0000313" key="2">
    <source>
        <dbReference type="Proteomes" id="UP000541558"/>
    </source>
</evidence>
<dbReference type="EMBL" id="JAACJK010000009">
    <property type="protein sequence ID" value="KAF5339097.1"/>
    <property type="molecule type" value="Genomic_DNA"/>
</dbReference>
<sequence>MPQESTELCANQPLNSANATATSASDVLNNLELASIIVSFLKDTASIGTPPQDSSKFAPSMLSGESRRELAALARVNRTFFDATIEVLWAAMDSLLPFVCLLFPEITKKGSSSSTELHIHSGHSCRSVSAAHWQRFEMYAARTKTLMLDRPKFLAAGRARVLHLMTSKARSAALFPTLKHVSLSSADSLCLCVALSVVPQLKLLGIHFDDEGTCAALLAIIILHQADGGLQALTIAQPVTYTALSYIHQIGSITCLSLQLPAGDISKLELKLLAKLPSLKKLSLDQEVDMNDTETPNILPLQSFDNVFSRAAKMPALEDLTVKSNGLALFTVATQLSPSSLKTLHLKVRADPVNKQAFLIPAVITAFALRNRSLISLSAGYDRPRTRVASTAIDGLVRDCHLRYHQYQTLVATLSDLQELAELRLRLIPFFHHGIYMALLPMARNLPKLRYLELFIHVVVTTPVDADRVLPTLRDLESISRVCKQLRVLKVPCDLTSIPQVPKDYVSQHPLATLGVISAAMMNDFTEDTLIAFAQYLHSLFPNLQDLSSVHKNIPDTLKLWSHLEKLLKSFQAIRVEVIQDMSMSTESAN</sequence>
<name>A0A8H5CEK8_9AGAR</name>
<dbReference type="SUPFAM" id="SSF52047">
    <property type="entry name" value="RNI-like"/>
    <property type="match status" value="1"/>
</dbReference>
<dbReference type="InterPro" id="IPR032675">
    <property type="entry name" value="LRR_dom_sf"/>
</dbReference>
<reference evidence="1 2" key="1">
    <citation type="journal article" date="2020" name="ISME J.">
        <title>Uncovering the hidden diversity of litter-decomposition mechanisms in mushroom-forming fungi.</title>
        <authorList>
            <person name="Floudas D."/>
            <person name="Bentzer J."/>
            <person name="Ahren D."/>
            <person name="Johansson T."/>
            <person name="Persson P."/>
            <person name="Tunlid A."/>
        </authorList>
    </citation>
    <scope>NUCLEOTIDE SEQUENCE [LARGE SCALE GENOMIC DNA]</scope>
    <source>
        <strain evidence="1 2">CBS 175.51</strain>
    </source>
</reference>
<accession>A0A8H5CEK8</accession>
<comment type="caution">
    <text evidence="1">The sequence shown here is derived from an EMBL/GenBank/DDBJ whole genome shotgun (WGS) entry which is preliminary data.</text>
</comment>
<dbReference type="AlphaFoldDB" id="A0A8H5CEK8"/>
<keyword evidence="2" id="KW-1185">Reference proteome</keyword>
<evidence type="ECO:0000313" key="1">
    <source>
        <dbReference type="EMBL" id="KAF5339097.1"/>
    </source>
</evidence>
<dbReference type="Gene3D" id="3.80.10.10">
    <property type="entry name" value="Ribonuclease Inhibitor"/>
    <property type="match status" value="1"/>
</dbReference>
<dbReference type="OrthoDB" id="3041441at2759"/>
<organism evidence="1 2">
    <name type="scientific">Ephemerocybe angulata</name>
    <dbReference type="NCBI Taxonomy" id="980116"/>
    <lineage>
        <taxon>Eukaryota</taxon>
        <taxon>Fungi</taxon>
        <taxon>Dikarya</taxon>
        <taxon>Basidiomycota</taxon>
        <taxon>Agaricomycotina</taxon>
        <taxon>Agaricomycetes</taxon>
        <taxon>Agaricomycetidae</taxon>
        <taxon>Agaricales</taxon>
        <taxon>Agaricineae</taxon>
        <taxon>Psathyrellaceae</taxon>
        <taxon>Ephemerocybe</taxon>
    </lineage>
</organism>
<proteinExistence type="predicted"/>